<evidence type="ECO:0000256" key="5">
    <source>
        <dbReference type="HAMAP-Rule" id="MF_01310"/>
    </source>
</evidence>
<reference evidence="7 8" key="1">
    <citation type="submission" date="2017-09" db="EMBL/GenBank/DDBJ databases">
        <title>Depth-based differentiation of microbial function through sediment-hosted aquifers and enrichment of novel symbionts in the deep terrestrial subsurface.</title>
        <authorList>
            <person name="Probst A.J."/>
            <person name="Ladd B."/>
            <person name="Jarett J.K."/>
            <person name="Geller-Mcgrath D.E."/>
            <person name="Sieber C.M."/>
            <person name="Emerson J.B."/>
            <person name="Anantharaman K."/>
            <person name="Thomas B.C."/>
            <person name="Malmstrom R."/>
            <person name="Stieglmeier M."/>
            <person name="Klingl A."/>
            <person name="Woyke T."/>
            <person name="Ryan C.M."/>
            <person name="Banfield J.F."/>
        </authorList>
    </citation>
    <scope>NUCLEOTIDE SEQUENCE [LARGE SCALE GENOMIC DNA]</scope>
    <source>
        <strain evidence="7">CG10_big_fil_rev_8_21_14_0_10_36_16</strain>
    </source>
</reference>
<dbReference type="GO" id="GO:0005840">
    <property type="term" value="C:ribosome"/>
    <property type="evidence" value="ECO:0007669"/>
    <property type="project" value="UniProtKB-KW"/>
</dbReference>
<dbReference type="GO" id="GO:0019843">
    <property type="term" value="F:rRNA binding"/>
    <property type="evidence" value="ECO:0007669"/>
    <property type="project" value="UniProtKB-UniRule"/>
</dbReference>
<evidence type="ECO:0000313" key="7">
    <source>
        <dbReference type="EMBL" id="PJE50965.1"/>
    </source>
</evidence>
<dbReference type="EMBL" id="PCXQ01000004">
    <property type="protein sequence ID" value="PJE50965.1"/>
    <property type="molecule type" value="Genomic_DNA"/>
</dbReference>
<dbReference type="Proteomes" id="UP000228496">
    <property type="component" value="Unassembled WGS sequence"/>
</dbReference>
<keyword evidence="3 5" id="KW-0687">Ribonucleoprotein</keyword>
<dbReference type="Pfam" id="PF00411">
    <property type="entry name" value="Ribosomal_S11"/>
    <property type="match status" value="1"/>
</dbReference>
<sequence>MGQKRVISKSDGLGPADESKSVLLKLSKKARNKKIAKGIINISVSFNNTLVNVADSKGEVLLWSSAGSLGFKGSRKSTPYAATIVAKDVAEKAKALGMVEAEITVKGIGSGREAAIRGVAGTGINITSVVDTTPMPHNGVKPPKPRRV</sequence>
<evidence type="ECO:0000256" key="2">
    <source>
        <dbReference type="ARBA" id="ARBA00022980"/>
    </source>
</evidence>
<evidence type="ECO:0000256" key="3">
    <source>
        <dbReference type="ARBA" id="ARBA00023274"/>
    </source>
</evidence>
<dbReference type="HAMAP" id="MF_01310">
    <property type="entry name" value="Ribosomal_uS11"/>
    <property type="match status" value="1"/>
</dbReference>
<dbReference type="PIRSF" id="PIRSF002131">
    <property type="entry name" value="Ribosomal_S11"/>
    <property type="match status" value="1"/>
</dbReference>
<comment type="similarity">
    <text evidence="1 5 6">Belongs to the universal ribosomal protein uS11 family.</text>
</comment>
<organism evidence="7 8">
    <name type="scientific">Candidatus Yanofskybacteria bacterium CG10_big_fil_rev_8_21_14_0_10_36_16</name>
    <dbReference type="NCBI Taxonomy" id="1975096"/>
    <lineage>
        <taxon>Bacteria</taxon>
        <taxon>Candidatus Yanofskyibacteriota</taxon>
    </lineage>
</organism>
<dbReference type="AlphaFoldDB" id="A0A2J0Q7L9"/>
<dbReference type="GO" id="GO:0006412">
    <property type="term" value="P:translation"/>
    <property type="evidence" value="ECO:0007669"/>
    <property type="project" value="UniProtKB-UniRule"/>
</dbReference>
<comment type="function">
    <text evidence="5">Located on the platform of the 30S subunit, it bridges several disparate RNA helices of the 16S rRNA. Forms part of the Shine-Dalgarno cleft in the 70S ribosome.</text>
</comment>
<dbReference type="SUPFAM" id="SSF53137">
    <property type="entry name" value="Translational machinery components"/>
    <property type="match status" value="1"/>
</dbReference>
<evidence type="ECO:0000313" key="8">
    <source>
        <dbReference type="Proteomes" id="UP000228496"/>
    </source>
</evidence>
<evidence type="ECO:0000256" key="1">
    <source>
        <dbReference type="ARBA" id="ARBA00006194"/>
    </source>
</evidence>
<dbReference type="GO" id="GO:0003735">
    <property type="term" value="F:structural constituent of ribosome"/>
    <property type="evidence" value="ECO:0007669"/>
    <property type="project" value="InterPro"/>
</dbReference>
<dbReference type="PANTHER" id="PTHR11759">
    <property type="entry name" value="40S RIBOSOMAL PROTEIN S14/30S RIBOSOMAL PROTEIN S11"/>
    <property type="match status" value="1"/>
</dbReference>
<protein>
    <recommendedName>
        <fullName evidence="4 5">Small ribosomal subunit protein uS11</fullName>
    </recommendedName>
</protein>
<keyword evidence="5" id="KW-0694">RNA-binding</keyword>
<dbReference type="InterPro" id="IPR018102">
    <property type="entry name" value="Ribosomal_uS11_CS"/>
</dbReference>
<evidence type="ECO:0000256" key="6">
    <source>
        <dbReference type="RuleBase" id="RU003629"/>
    </source>
</evidence>
<evidence type="ECO:0000256" key="4">
    <source>
        <dbReference type="ARBA" id="ARBA00035160"/>
    </source>
</evidence>
<keyword evidence="5" id="KW-0699">rRNA-binding</keyword>
<accession>A0A2J0Q7L9</accession>
<keyword evidence="2 5" id="KW-0689">Ribosomal protein</keyword>
<comment type="caution">
    <text evidence="7">The sequence shown here is derived from an EMBL/GenBank/DDBJ whole genome shotgun (WGS) entry which is preliminary data.</text>
</comment>
<dbReference type="Gene3D" id="3.30.420.80">
    <property type="entry name" value="Ribosomal protein S11"/>
    <property type="match status" value="1"/>
</dbReference>
<name>A0A2J0Q7L9_9BACT</name>
<proteinExistence type="inferred from homology"/>
<comment type="subunit">
    <text evidence="5">Part of the 30S ribosomal subunit. Interacts with proteins S7 and S18. Binds to IF-3.</text>
</comment>
<dbReference type="NCBIfam" id="NF003698">
    <property type="entry name" value="PRK05309.1"/>
    <property type="match status" value="1"/>
</dbReference>
<dbReference type="InterPro" id="IPR036967">
    <property type="entry name" value="Ribosomal_uS11_sf"/>
</dbReference>
<dbReference type="InterPro" id="IPR001971">
    <property type="entry name" value="Ribosomal_uS11"/>
</dbReference>
<gene>
    <name evidence="5" type="primary">rpsK</name>
    <name evidence="7" type="ORF">COV29_01655</name>
</gene>
<dbReference type="PROSITE" id="PS00054">
    <property type="entry name" value="RIBOSOMAL_S11"/>
    <property type="match status" value="1"/>
</dbReference>
<dbReference type="GO" id="GO:1990904">
    <property type="term" value="C:ribonucleoprotein complex"/>
    <property type="evidence" value="ECO:0007669"/>
    <property type="project" value="UniProtKB-KW"/>
</dbReference>